<reference evidence="5 6" key="1">
    <citation type="submission" date="2015-03" db="EMBL/GenBank/DDBJ databases">
        <title>Genome sequence of Kiloniella sp. P1-1, isolated from the gut microflora of Pacific white shrimp, Penaeus vannamei.</title>
        <authorList>
            <person name="Shao Z."/>
            <person name="Wang L."/>
            <person name="Li X."/>
        </authorList>
    </citation>
    <scope>NUCLEOTIDE SEQUENCE [LARGE SCALE GENOMIC DNA]</scope>
    <source>
        <strain evidence="5 6">P1-1</strain>
    </source>
</reference>
<proteinExistence type="predicted"/>
<keyword evidence="6" id="KW-1185">Reference proteome</keyword>
<dbReference type="PANTHER" id="PTHR47893:SF1">
    <property type="entry name" value="REGULATORY PROTEIN PCHR"/>
    <property type="match status" value="1"/>
</dbReference>
<dbReference type="STRING" id="1549748.WH95_16465"/>
<evidence type="ECO:0000256" key="1">
    <source>
        <dbReference type="ARBA" id="ARBA00023015"/>
    </source>
</evidence>
<keyword evidence="2" id="KW-0238">DNA-binding</keyword>
<dbReference type="SMART" id="SM00342">
    <property type="entry name" value="HTH_ARAC"/>
    <property type="match status" value="1"/>
</dbReference>
<dbReference type="GO" id="GO:0043565">
    <property type="term" value="F:sequence-specific DNA binding"/>
    <property type="evidence" value="ECO:0007669"/>
    <property type="project" value="InterPro"/>
</dbReference>
<sequence length="325" mass="37550">MTKNRKFSEQKLLLKVLENHEIRAVNEPSDGGLDFTDWIRREDLERGLSINRIDKIVDKPVIMEAEGPPVFSLVTFFSGEGYLSITDGKKLKLIPNTLVLFYSKAIANGRNEFYPPSPLKFIEVRFNIEFLQKIIPRELNKFTELFVSDYSVPSKNAWLKSVLTPPEILPIMQDLWDLNLPDSALKTLYLKGKALEVLSLVIQFFEKQNNSKNNVSLSPSDKRKIYQARELLEKKPDKEWQIAEISRTVGINERKLKFGFRSILGASVYASLQQIRMELAINLLLETEESITDIALTVGYSNPSHFSQLFKRYYKCTPKQYRYKA</sequence>
<dbReference type="RefSeq" id="WP_046509327.1">
    <property type="nucleotide sequence ID" value="NZ_LANI01000025.1"/>
</dbReference>
<gene>
    <name evidence="5" type="ORF">WH95_16465</name>
</gene>
<dbReference type="PROSITE" id="PS01124">
    <property type="entry name" value="HTH_ARAC_FAMILY_2"/>
    <property type="match status" value="1"/>
</dbReference>
<keyword evidence="3" id="KW-0804">Transcription</keyword>
<evidence type="ECO:0000313" key="5">
    <source>
        <dbReference type="EMBL" id="KKJ75819.1"/>
    </source>
</evidence>
<dbReference type="InterPro" id="IPR018060">
    <property type="entry name" value="HTH_AraC"/>
</dbReference>
<dbReference type="Proteomes" id="UP000034491">
    <property type="component" value="Unassembled WGS sequence"/>
</dbReference>
<evidence type="ECO:0000256" key="2">
    <source>
        <dbReference type="ARBA" id="ARBA00023125"/>
    </source>
</evidence>
<dbReference type="InterPro" id="IPR009057">
    <property type="entry name" value="Homeodomain-like_sf"/>
</dbReference>
<feature type="domain" description="HTH araC/xylS-type" evidence="4">
    <location>
        <begin position="226"/>
        <end position="324"/>
    </location>
</feature>
<comment type="caution">
    <text evidence="5">The sequence shown here is derived from an EMBL/GenBank/DDBJ whole genome shotgun (WGS) entry which is preliminary data.</text>
</comment>
<protein>
    <recommendedName>
        <fullName evidence="4">HTH araC/xylS-type domain-containing protein</fullName>
    </recommendedName>
</protein>
<evidence type="ECO:0000259" key="4">
    <source>
        <dbReference type="PROSITE" id="PS01124"/>
    </source>
</evidence>
<organism evidence="5 6">
    <name type="scientific">Kiloniella litopenaei</name>
    <dbReference type="NCBI Taxonomy" id="1549748"/>
    <lineage>
        <taxon>Bacteria</taxon>
        <taxon>Pseudomonadati</taxon>
        <taxon>Pseudomonadota</taxon>
        <taxon>Alphaproteobacteria</taxon>
        <taxon>Rhodospirillales</taxon>
        <taxon>Kiloniellaceae</taxon>
        <taxon>Kiloniella</taxon>
    </lineage>
</organism>
<evidence type="ECO:0000256" key="3">
    <source>
        <dbReference type="ARBA" id="ARBA00023163"/>
    </source>
</evidence>
<dbReference type="SUPFAM" id="SSF46689">
    <property type="entry name" value="Homeodomain-like"/>
    <property type="match status" value="1"/>
</dbReference>
<keyword evidence="1" id="KW-0805">Transcription regulation</keyword>
<dbReference type="AlphaFoldDB" id="A0A0M2R5U8"/>
<dbReference type="PANTHER" id="PTHR47893">
    <property type="entry name" value="REGULATORY PROTEIN PCHR"/>
    <property type="match status" value="1"/>
</dbReference>
<dbReference type="GO" id="GO:0003700">
    <property type="term" value="F:DNA-binding transcription factor activity"/>
    <property type="evidence" value="ECO:0007669"/>
    <property type="project" value="InterPro"/>
</dbReference>
<dbReference type="InterPro" id="IPR018062">
    <property type="entry name" value="HTH_AraC-typ_CS"/>
</dbReference>
<dbReference type="Gene3D" id="1.10.10.60">
    <property type="entry name" value="Homeodomain-like"/>
    <property type="match status" value="2"/>
</dbReference>
<evidence type="ECO:0000313" key="6">
    <source>
        <dbReference type="Proteomes" id="UP000034491"/>
    </source>
</evidence>
<dbReference type="InterPro" id="IPR053142">
    <property type="entry name" value="PchR_regulatory_protein"/>
</dbReference>
<dbReference type="PRINTS" id="PR00032">
    <property type="entry name" value="HTHARAC"/>
</dbReference>
<dbReference type="EMBL" id="LANI01000025">
    <property type="protein sequence ID" value="KKJ75819.1"/>
    <property type="molecule type" value="Genomic_DNA"/>
</dbReference>
<dbReference type="OrthoDB" id="7363396at2"/>
<dbReference type="PROSITE" id="PS00041">
    <property type="entry name" value="HTH_ARAC_FAMILY_1"/>
    <property type="match status" value="1"/>
</dbReference>
<accession>A0A0M2R5U8</accession>
<name>A0A0M2R5U8_9PROT</name>
<dbReference type="InterPro" id="IPR020449">
    <property type="entry name" value="Tscrpt_reg_AraC-type_HTH"/>
</dbReference>
<dbReference type="Pfam" id="PF12833">
    <property type="entry name" value="HTH_18"/>
    <property type="match status" value="1"/>
</dbReference>